<protein>
    <submittedName>
        <fullName evidence="1">Uncharacterized protein</fullName>
    </submittedName>
</protein>
<reference evidence="1 2" key="1">
    <citation type="journal article" date="2012" name="J. Bacteriol.">
        <title>Complete genome sequence of the broad-host-range strain Sinorhizobium fredii USDA257.</title>
        <authorList>
            <person name="Schuldes J."/>
            <person name="Rodriguez Orbegoso M."/>
            <person name="Schmeisser C."/>
            <person name="Krishnan H.B."/>
            <person name="Daniel R."/>
            <person name="Streit W.R."/>
        </authorList>
    </citation>
    <scope>NUCLEOTIDE SEQUENCE [LARGE SCALE GENOMIC DNA]</scope>
    <source>
        <strain evidence="1 2">USDA 257</strain>
    </source>
</reference>
<accession>I3X287</accession>
<dbReference type="AlphaFoldDB" id="I3X287"/>
<dbReference type="EMBL" id="CP003563">
    <property type="protein sequence ID" value="AFL49993.1"/>
    <property type="molecule type" value="Genomic_DNA"/>
</dbReference>
<evidence type="ECO:0000313" key="1">
    <source>
        <dbReference type="EMBL" id="AFL49993.1"/>
    </source>
</evidence>
<dbReference type="HOGENOM" id="CLU_3029989_0_0_5"/>
<evidence type="ECO:0000313" key="2">
    <source>
        <dbReference type="Proteomes" id="UP000006180"/>
    </source>
</evidence>
<dbReference type="PATRIC" id="fig|1185652.3.peg.1458"/>
<organism evidence="1 2">
    <name type="scientific">Sinorhizobium fredii (strain USDA 257)</name>
    <dbReference type="NCBI Taxonomy" id="1185652"/>
    <lineage>
        <taxon>Bacteria</taxon>
        <taxon>Pseudomonadati</taxon>
        <taxon>Pseudomonadota</taxon>
        <taxon>Alphaproteobacteria</taxon>
        <taxon>Hyphomicrobiales</taxon>
        <taxon>Rhizobiaceae</taxon>
        <taxon>Sinorhizobium/Ensifer group</taxon>
        <taxon>Sinorhizobium</taxon>
    </lineage>
</organism>
<dbReference type="KEGG" id="sfd:USDA257_c14030"/>
<name>I3X287_SINF2</name>
<proteinExistence type="predicted"/>
<sequence>MASTHESWHWSADVRSIVVHLKLARHSAKRSGVIGRFFVRLLAHRIGAIPVYRPL</sequence>
<gene>
    <name evidence="1" type="ORF">USDA257_c14030</name>
</gene>
<dbReference type="Proteomes" id="UP000006180">
    <property type="component" value="Chromosome"/>
</dbReference>